<dbReference type="Proteomes" id="UP000775129">
    <property type="component" value="Unassembled WGS sequence"/>
</dbReference>
<feature type="transmembrane region" description="Helical" evidence="7">
    <location>
        <begin position="87"/>
        <end position="112"/>
    </location>
</feature>
<evidence type="ECO:0000256" key="3">
    <source>
        <dbReference type="ARBA" id="ARBA00022692"/>
    </source>
</evidence>
<feature type="transmembrane region" description="Helical" evidence="7">
    <location>
        <begin position="422"/>
        <end position="444"/>
    </location>
</feature>
<comment type="caution">
    <text evidence="8">The sequence shown here is derived from an EMBL/GenBank/DDBJ whole genome shotgun (WGS) entry which is preliminary data.</text>
</comment>
<feature type="transmembrane region" description="Helical" evidence="7">
    <location>
        <begin position="333"/>
        <end position="353"/>
    </location>
</feature>
<dbReference type="GO" id="GO:0022857">
    <property type="term" value="F:transmembrane transporter activity"/>
    <property type="evidence" value="ECO:0007669"/>
    <property type="project" value="InterPro"/>
</dbReference>
<comment type="subcellular location">
    <subcellularLocation>
        <location evidence="1">Cell membrane</location>
        <topology evidence="1">Multi-pass membrane protein</topology>
    </subcellularLocation>
</comment>
<evidence type="ECO:0000313" key="8">
    <source>
        <dbReference type="EMBL" id="HJF49039.1"/>
    </source>
</evidence>
<keyword evidence="5 7" id="KW-0472">Membrane</keyword>
<name>A0A921GMT0_9MICO</name>
<feature type="transmembrane region" description="Helical" evidence="7">
    <location>
        <begin position="118"/>
        <end position="142"/>
    </location>
</feature>
<feature type="transmembrane region" description="Helical" evidence="7">
    <location>
        <begin position="228"/>
        <end position="248"/>
    </location>
</feature>
<keyword evidence="2" id="KW-1003">Cell membrane</keyword>
<reference evidence="8" key="2">
    <citation type="submission" date="2021-09" db="EMBL/GenBank/DDBJ databases">
        <authorList>
            <person name="Gilroy R."/>
        </authorList>
    </citation>
    <scope>NUCLEOTIDE SEQUENCE</scope>
    <source>
        <strain evidence="8">1647</strain>
    </source>
</reference>
<evidence type="ECO:0000256" key="2">
    <source>
        <dbReference type="ARBA" id="ARBA00022475"/>
    </source>
</evidence>
<feature type="transmembrane region" description="Helical" evidence="7">
    <location>
        <begin position="283"/>
        <end position="303"/>
    </location>
</feature>
<organism evidence="8 9">
    <name type="scientific">Brachybacterium paraconglomeratum</name>
    <dbReference type="NCBI Taxonomy" id="173362"/>
    <lineage>
        <taxon>Bacteria</taxon>
        <taxon>Bacillati</taxon>
        <taxon>Actinomycetota</taxon>
        <taxon>Actinomycetes</taxon>
        <taxon>Micrococcales</taxon>
        <taxon>Dermabacteraceae</taxon>
        <taxon>Brachybacterium</taxon>
    </lineage>
</organism>
<dbReference type="PANTHER" id="PTHR42770">
    <property type="entry name" value="AMINO ACID TRANSPORTER-RELATED"/>
    <property type="match status" value="1"/>
</dbReference>
<feature type="transmembrane region" description="Helical" evidence="7">
    <location>
        <begin position="12"/>
        <end position="36"/>
    </location>
</feature>
<feature type="transmembrane region" description="Helical" evidence="7">
    <location>
        <begin position="149"/>
        <end position="175"/>
    </location>
</feature>
<feature type="transmembrane region" description="Helical" evidence="7">
    <location>
        <begin position="450"/>
        <end position="472"/>
    </location>
</feature>
<proteinExistence type="predicted"/>
<evidence type="ECO:0000256" key="4">
    <source>
        <dbReference type="ARBA" id="ARBA00022989"/>
    </source>
</evidence>
<evidence type="ECO:0000256" key="1">
    <source>
        <dbReference type="ARBA" id="ARBA00004651"/>
    </source>
</evidence>
<keyword evidence="4 7" id="KW-1133">Transmembrane helix</keyword>
<dbReference type="InterPro" id="IPR002293">
    <property type="entry name" value="AA/rel_permease1"/>
</dbReference>
<feature type="transmembrane region" description="Helical" evidence="7">
    <location>
        <begin position="195"/>
        <end position="216"/>
    </location>
</feature>
<dbReference type="AlphaFoldDB" id="A0A921GMT0"/>
<feature type="region of interest" description="Disordered" evidence="6">
    <location>
        <begin position="392"/>
        <end position="415"/>
    </location>
</feature>
<dbReference type="Gene3D" id="1.20.1740.10">
    <property type="entry name" value="Amino acid/polyamine transporter I"/>
    <property type="match status" value="1"/>
</dbReference>
<reference evidence="8" key="1">
    <citation type="journal article" date="2021" name="PeerJ">
        <title>Extensive microbial diversity within the chicken gut microbiome revealed by metagenomics and culture.</title>
        <authorList>
            <person name="Gilroy R."/>
            <person name="Ravi A."/>
            <person name="Getino M."/>
            <person name="Pursley I."/>
            <person name="Horton D.L."/>
            <person name="Alikhan N.F."/>
            <person name="Baker D."/>
            <person name="Gharbi K."/>
            <person name="Hall N."/>
            <person name="Watson M."/>
            <person name="Adriaenssens E.M."/>
            <person name="Foster-Nyarko E."/>
            <person name="Jarju S."/>
            <person name="Secka A."/>
            <person name="Antonio M."/>
            <person name="Oren A."/>
            <person name="Chaudhuri R.R."/>
            <person name="La Ragione R."/>
            <person name="Hildebrand F."/>
            <person name="Pallen M.J."/>
        </authorList>
    </citation>
    <scope>NUCLEOTIDE SEQUENCE</scope>
    <source>
        <strain evidence="8">1647</strain>
    </source>
</reference>
<evidence type="ECO:0000256" key="5">
    <source>
        <dbReference type="ARBA" id="ARBA00023136"/>
    </source>
</evidence>
<accession>A0A921GMT0</accession>
<evidence type="ECO:0000256" key="7">
    <source>
        <dbReference type="SAM" id="Phobius"/>
    </source>
</evidence>
<evidence type="ECO:0000256" key="6">
    <source>
        <dbReference type="SAM" id="MobiDB-lite"/>
    </source>
</evidence>
<dbReference type="GO" id="GO:0005886">
    <property type="term" value="C:plasma membrane"/>
    <property type="evidence" value="ECO:0007669"/>
    <property type="project" value="UniProtKB-SubCell"/>
</dbReference>
<dbReference type="PANTHER" id="PTHR42770:SF16">
    <property type="entry name" value="AMINO ACID PERMEASE"/>
    <property type="match status" value="1"/>
</dbReference>
<gene>
    <name evidence="8" type="ORF">K8W24_04460</name>
</gene>
<sequence length="519" mass="52885">MRTEMTRSLGVAGIVLMVVAAAAPITVVVANFPLILLESGSIGAPLMILAATLILLLFAVGFTWMTPHVPDAGAFYAYVHQGLGRRAGLGTAAVALLSYVLLTVSMTCYLGVQAGNLLALWTGIELPWWLISALMIAVVGVLAHRRIDLSAAVLGVVLVLEILAVLAIDLGVLASGRELTPVPFSPAEALSGAPGLGLLFAFLGFFGFEATAVFRHEARDPLRTIPRATYVAVLLIGVLYTVSSWLVISGLGAEDALDAAAASPDSVVVALAGDVVAPIMRDVTQVLVVTSMFACMLGFHNIVSRYLFTLGRRGVLPSAIGQVHPVHRAPSRASLAVTGITAVIVLVSALAQLDPVVEIYTWYSGLGAIGVIAMMALTALAVLRFGGRRGSGDRSAPGDHSAPGVRSAPGAARASGGRRAGAVTLAATGLGGLGLFVVLGISLANFPLMVGGTVAAIVCAALLVGAFLLGAVAGPTRSADAPEDGDAGAGESDDGGPVDEAPVGGADEDPELTSDGRRR</sequence>
<dbReference type="InterPro" id="IPR050367">
    <property type="entry name" value="APC_superfamily"/>
</dbReference>
<feature type="compositionally biased region" description="Acidic residues" evidence="6">
    <location>
        <begin position="481"/>
        <end position="497"/>
    </location>
</feature>
<dbReference type="EMBL" id="DYWO01000138">
    <property type="protein sequence ID" value="HJF49039.1"/>
    <property type="molecule type" value="Genomic_DNA"/>
</dbReference>
<feature type="transmembrane region" description="Helical" evidence="7">
    <location>
        <begin position="359"/>
        <end position="383"/>
    </location>
</feature>
<evidence type="ECO:0000313" key="9">
    <source>
        <dbReference type="Proteomes" id="UP000775129"/>
    </source>
</evidence>
<dbReference type="Pfam" id="PF13520">
    <property type="entry name" value="AA_permease_2"/>
    <property type="match status" value="1"/>
</dbReference>
<feature type="region of interest" description="Disordered" evidence="6">
    <location>
        <begin position="477"/>
        <end position="519"/>
    </location>
</feature>
<protein>
    <submittedName>
        <fullName evidence="8">APC family permease</fullName>
    </submittedName>
</protein>
<keyword evidence="3 7" id="KW-0812">Transmembrane</keyword>
<feature type="compositionally biased region" description="Low complexity" evidence="6">
    <location>
        <begin position="402"/>
        <end position="415"/>
    </location>
</feature>
<feature type="transmembrane region" description="Helical" evidence="7">
    <location>
        <begin position="42"/>
        <end position="66"/>
    </location>
</feature>